<dbReference type="InterPro" id="IPR036513">
    <property type="entry name" value="STAS_dom_sf"/>
</dbReference>
<name>A0A543CNQ1_9ACTN</name>
<dbReference type="InterPro" id="IPR025847">
    <property type="entry name" value="MEDS_domain"/>
</dbReference>
<dbReference type="SUPFAM" id="SSF52091">
    <property type="entry name" value="SpoIIaa-like"/>
    <property type="match status" value="1"/>
</dbReference>
<evidence type="ECO:0000259" key="2">
    <source>
        <dbReference type="Pfam" id="PF14417"/>
    </source>
</evidence>
<dbReference type="InterPro" id="IPR058548">
    <property type="entry name" value="MlaB-like_STAS"/>
</dbReference>
<dbReference type="Pfam" id="PF13466">
    <property type="entry name" value="STAS_2"/>
    <property type="match status" value="1"/>
</dbReference>
<protein>
    <submittedName>
        <fullName evidence="3">STAS domain-containing protein</fullName>
    </submittedName>
</protein>
<sequence>MESWFAERSVGKMLPGDHAWFSYSSREEQEHVVGTFLRDGLMTADKVIYITDADPRDLPGLRTTRELNPETYLRTGQLAILPRAEACLTAGVFDPARMVASLEDVLARAERDRFRGVRVTADMTWAIRQRSGRDRVLDCEAGLDAAIAPSTTAMAICQIDRRSCTRDELTALKETHEVLVGADPDFDDGVLTITRTFSPRGLHLKGELDGARHTVFAEALHAVTALGGDIHLNVRDLRFIDLGALSMMAGAAMRMAAHGSLILDDPSPDLTEVVQLVGGPMLPWLKIGNGEAS</sequence>
<dbReference type="Proteomes" id="UP000316096">
    <property type="component" value="Unassembled WGS sequence"/>
</dbReference>
<evidence type="ECO:0000313" key="4">
    <source>
        <dbReference type="Proteomes" id="UP000316096"/>
    </source>
</evidence>
<reference evidence="3 4" key="1">
    <citation type="submission" date="2019-06" db="EMBL/GenBank/DDBJ databases">
        <title>Sequencing the genomes of 1000 actinobacteria strains.</title>
        <authorList>
            <person name="Klenk H.-P."/>
        </authorList>
    </citation>
    <scope>NUCLEOTIDE SEQUENCE [LARGE SCALE GENOMIC DNA]</scope>
    <source>
        <strain evidence="3 4">DSM 102200</strain>
    </source>
</reference>
<accession>A0A543CNQ1</accession>
<proteinExistence type="predicted"/>
<dbReference type="Gene3D" id="3.30.750.24">
    <property type="entry name" value="STAS domain"/>
    <property type="match status" value="1"/>
</dbReference>
<comment type="caution">
    <text evidence="3">The sequence shown here is derived from an EMBL/GenBank/DDBJ whole genome shotgun (WGS) entry which is preliminary data.</text>
</comment>
<evidence type="ECO:0000313" key="3">
    <source>
        <dbReference type="EMBL" id="TQL98724.1"/>
    </source>
</evidence>
<feature type="domain" description="MEDS" evidence="2">
    <location>
        <begin position="17"/>
        <end position="176"/>
    </location>
</feature>
<dbReference type="RefSeq" id="WP_185792328.1">
    <property type="nucleotide sequence ID" value="NZ_VFOZ01000001.1"/>
</dbReference>
<feature type="domain" description="MlaB-like STAS" evidence="1">
    <location>
        <begin position="202"/>
        <end position="278"/>
    </location>
</feature>
<organism evidence="3 4">
    <name type="scientific">Actinoallomurus bryophytorum</name>
    <dbReference type="NCBI Taxonomy" id="1490222"/>
    <lineage>
        <taxon>Bacteria</taxon>
        <taxon>Bacillati</taxon>
        <taxon>Actinomycetota</taxon>
        <taxon>Actinomycetes</taxon>
        <taxon>Streptosporangiales</taxon>
        <taxon>Thermomonosporaceae</taxon>
        <taxon>Actinoallomurus</taxon>
    </lineage>
</organism>
<gene>
    <name evidence="3" type="ORF">FB559_4355</name>
</gene>
<evidence type="ECO:0000259" key="1">
    <source>
        <dbReference type="Pfam" id="PF13466"/>
    </source>
</evidence>
<dbReference type="Pfam" id="PF14417">
    <property type="entry name" value="MEDS"/>
    <property type="match status" value="1"/>
</dbReference>
<dbReference type="AlphaFoldDB" id="A0A543CNQ1"/>
<keyword evidence="4" id="KW-1185">Reference proteome</keyword>
<dbReference type="EMBL" id="VFOZ01000001">
    <property type="protein sequence ID" value="TQL98724.1"/>
    <property type="molecule type" value="Genomic_DNA"/>
</dbReference>